<evidence type="ECO:0000259" key="20">
    <source>
        <dbReference type="Pfam" id="PF00755"/>
    </source>
</evidence>
<dbReference type="PROSITE" id="PS00439">
    <property type="entry name" value="ACYLTRANSF_C_1"/>
    <property type="match status" value="1"/>
</dbReference>
<evidence type="ECO:0000256" key="9">
    <source>
        <dbReference type="ARBA" id="ARBA00023098"/>
    </source>
</evidence>
<dbReference type="Pfam" id="PF00755">
    <property type="entry name" value="Carn_acyltransf"/>
    <property type="match status" value="1"/>
</dbReference>
<dbReference type="InterPro" id="IPR042231">
    <property type="entry name" value="Cho/carn_acyl_trans_2"/>
</dbReference>
<organism evidence="21 22">
    <name type="scientific">Bifiguratus adelaidae</name>
    <dbReference type="NCBI Taxonomy" id="1938954"/>
    <lineage>
        <taxon>Eukaryota</taxon>
        <taxon>Fungi</taxon>
        <taxon>Fungi incertae sedis</taxon>
        <taxon>Mucoromycota</taxon>
        <taxon>Mucoromycotina</taxon>
        <taxon>Endogonomycetes</taxon>
        <taxon>Endogonales</taxon>
        <taxon>Endogonales incertae sedis</taxon>
        <taxon>Bifiguratus</taxon>
    </lineage>
</organism>
<evidence type="ECO:0000256" key="18">
    <source>
        <dbReference type="PIRSR" id="PIRSR600542-1"/>
    </source>
</evidence>
<evidence type="ECO:0000256" key="5">
    <source>
        <dbReference type="ARBA" id="ARBA00022679"/>
    </source>
</evidence>
<feature type="domain" description="Choline/carnitine acyltransferase" evidence="20">
    <location>
        <begin position="24"/>
        <end position="569"/>
    </location>
</feature>
<keyword evidence="4" id="KW-0813">Transport</keyword>
<evidence type="ECO:0000256" key="14">
    <source>
        <dbReference type="ARBA" id="ARBA00052702"/>
    </source>
</evidence>
<dbReference type="Gene3D" id="3.30.559.10">
    <property type="entry name" value="Chloramphenicol acetyltransferase-like domain"/>
    <property type="match status" value="1"/>
</dbReference>
<comment type="function">
    <text evidence="15">Carnitine acetylase is specific for short chain fatty acids. Carnitine acetylase seems to affect the flux through the pyruvate dehydrogenase complex. It may be involved as well in the transport of acetyl-CoA into mitochondria.</text>
</comment>
<gene>
    <name evidence="21" type="ORF">BZG36_02093</name>
</gene>
<dbReference type="EMBL" id="MVBO01000023">
    <property type="protein sequence ID" value="OZJ05061.1"/>
    <property type="molecule type" value="Genomic_DNA"/>
</dbReference>
<dbReference type="GO" id="GO:0005777">
    <property type="term" value="C:peroxisome"/>
    <property type="evidence" value="ECO:0007669"/>
    <property type="project" value="UniProtKB-SubCell"/>
</dbReference>
<accession>A0A261Y386</accession>
<dbReference type="GO" id="GO:0004092">
    <property type="term" value="F:carnitine O-acetyltransferase activity"/>
    <property type="evidence" value="ECO:0007669"/>
    <property type="project" value="UniProtKB-EC"/>
</dbReference>
<dbReference type="InterPro" id="IPR000542">
    <property type="entry name" value="Carn_acyl_trans"/>
</dbReference>
<evidence type="ECO:0000256" key="3">
    <source>
        <dbReference type="ARBA" id="ARBA00005232"/>
    </source>
</evidence>
<sequence>MAPKTPEDKNAPRMLRYQANLPKLPVPALEATLEKYAQTLKPLLSEQDLRKSLDAISEFKRPGGIGEELQKRLVARREDPSTVNWLEEWWNDSAYMGYRDPVVIYVSYFYSYKDDKLRRSNVKRAAAITTAALAFRDQVVKGSLEPEYAKGEPLCMASYKYMFSACRIPNKPSDYAVTYDPHANSHIIVIRKNRFFIIEAFVDGKQLSTKELESQFQLVVDQAGNQKGEALGALTAENRGVWTDYRNLLLETPDNKELLQKIESAAFVVCLDDSSPQTRNELVRACWHGDGQNRFFDKPLQFIVFENAKAGFMGEHSCMDGTPTLRLNDFVCEVLERNKVDHGSESVRSNLTKPAELKFTISPQVSYSIQSACQNFDKLINAHDMHVLAYNGYGKNMIKKFKISPDAYAQMVIQLAYYKMFGVLRPTYESGQTRKFQHGRTETCRTVSSDMKNWVLAMENPSVSVEAKVMLGRKAMTSHVRYMNDACDGRGVDRHLFGLKKSLKPNEPVPALFQDPAYSYSSHWYLSTSQLSSEYFTGYGWGQVVPDGFGIAYMVKNNTLQFNVASVRNMNVHGKVYPGATTVMIQCLEDAADDMREVFEADLAKEAPKSKL</sequence>
<keyword evidence="5 19" id="KW-0808">Transferase</keyword>
<evidence type="ECO:0000256" key="19">
    <source>
        <dbReference type="RuleBase" id="RU003801"/>
    </source>
</evidence>
<dbReference type="PROSITE" id="PS00440">
    <property type="entry name" value="ACYLTRANSF_C_2"/>
    <property type="match status" value="1"/>
</dbReference>
<dbReference type="Proteomes" id="UP000242875">
    <property type="component" value="Unassembled WGS sequence"/>
</dbReference>
<evidence type="ECO:0000256" key="13">
    <source>
        <dbReference type="ARBA" id="ARBA00023315"/>
    </source>
</evidence>
<dbReference type="InterPro" id="IPR023213">
    <property type="entry name" value="CAT-like_dom_sf"/>
</dbReference>
<keyword evidence="13 19" id="KW-0012">Acyltransferase</keyword>
<evidence type="ECO:0000256" key="4">
    <source>
        <dbReference type="ARBA" id="ARBA00022448"/>
    </source>
</evidence>
<dbReference type="AlphaFoldDB" id="A0A261Y386"/>
<protein>
    <recommendedName>
        <fullName evidence="17">Carnitine O-acetyltransferase, mitochondrial</fullName>
        <ecNumber evidence="16">2.3.1.7</ecNumber>
    </recommendedName>
</protein>
<evidence type="ECO:0000256" key="8">
    <source>
        <dbReference type="ARBA" id="ARBA00022946"/>
    </source>
</evidence>
<dbReference type="GO" id="GO:0006631">
    <property type="term" value="P:fatty acid metabolic process"/>
    <property type="evidence" value="ECO:0007669"/>
    <property type="project" value="UniProtKB-KW"/>
</dbReference>
<dbReference type="PANTHER" id="PTHR22589">
    <property type="entry name" value="CARNITINE O-ACYLTRANSFERASE"/>
    <property type="match status" value="1"/>
</dbReference>
<evidence type="ECO:0000256" key="11">
    <source>
        <dbReference type="ARBA" id="ARBA00023136"/>
    </source>
</evidence>
<dbReference type="SUPFAM" id="SSF52777">
    <property type="entry name" value="CoA-dependent acyltransferases"/>
    <property type="match status" value="2"/>
</dbReference>
<comment type="subcellular location">
    <subcellularLocation>
        <location evidence="2">Mitochondrion inner membrane</location>
        <topology evidence="2">Peripheral membrane protein</topology>
        <orientation evidence="2">Matrix side</orientation>
    </subcellularLocation>
    <subcellularLocation>
        <location evidence="1">Peroxisome</location>
    </subcellularLocation>
</comment>
<evidence type="ECO:0000256" key="12">
    <source>
        <dbReference type="ARBA" id="ARBA00023140"/>
    </source>
</evidence>
<dbReference type="PANTHER" id="PTHR22589:SF103">
    <property type="entry name" value="CARNITINE O-ACETYL-TRANSFERASE, ISOFORM A-RELATED"/>
    <property type="match status" value="1"/>
</dbReference>
<dbReference type="OrthoDB" id="240216at2759"/>
<evidence type="ECO:0000256" key="15">
    <source>
        <dbReference type="ARBA" id="ARBA00053195"/>
    </source>
</evidence>
<evidence type="ECO:0000256" key="16">
    <source>
        <dbReference type="ARBA" id="ARBA00066910"/>
    </source>
</evidence>
<keyword evidence="12" id="KW-0576">Peroxisome</keyword>
<dbReference type="GO" id="GO:0005743">
    <property type="term" value="C:mitochondrial inner membrane"/>
    <property type="evidence" value="ECO:0007669"/>
    <property type="project" value="UniProtKB-SubCell"/>
</dbReference>
<keyword evidence="22" id="KW-1185">Reference proteome</keyword>
<comment type="catalytic activity">
    <reaction evidence="14">
        <text>(R)-carnitine + acetyl-CoA = O-acetyl-(R)-carnitine + CoA</text>
        <dbReference type="Rhea" id="RHEA:21136"/>
        <dbReference type="ChEBI" id="CHEBI:16347"/>
        <dbReference type="ChEBI" id="CHEBI:57287"/>
        <dbReference type="ChEBI" id="CHEBI:57288"/>
        <dbReference type="ChEBI" id="CHEBI:57589"/>
        <dbReference type="EC" id="2.3.1.7"/>
    </reaction>
</comment>
<dbReference type="GO" id="GO:0009437">
    <property type="term" value="P:carnitine metabolic process"/>
    <property type="evidence" value="ECO:0007669"/>
    <property type="project" value="TreeGrafter"/>
</dbReference>
<evidence type="ECO:0000256" key="2">
    <source>
        <dbReference type="ARBA" id="ARBA00004443"/>
    </source>
</evidence>
<reference evidence="21 22" key="1">
    <citation type="journal article" date="2017" name="Mycologia">
        <title>Bifiguratus adelaidae, gen. et sp. nov., a new member of Mucoromycotina in endophytic and soil-dwelling habitats.</title>
        <authorList>
            <person name="Torres-Cruz T.J."/>
            <person name="Billingsley Tobias T.L."/>
            <person name="Almatruk M."/>
            <person name="Hesse C."/>
            <person name="Kuske C.R."/>
            <person name="Desiro A."/>
            <person name="Benucci G.M."/>
            <person name="Bonito G."/>
            <person name="Stajich J.E."/>
            <person name="Dunlap C."/>
            <person name="Arnold A.E."/>
            <person name="Porras-Alfaro A."/>
        </authorList>
    </citation>
    <scope>NUCLEOTIDE SEQUENCE [LARGE SCALE GENOMIC DNA]</scope>
    <source>
        <strain evidence="21 22">AZ0501</strain>
    </source>
</reference>
<keyword evidence="10" id="KW-0496">Mitochondrion</keyword>
<keyword evidence="9" id="KW-0443">Lipid metabolism</keyword>
<feature type="active site" description="Proton acceptor" evidence="18">
    <location>
        <position position="316"/>
    </location>
</feature>
<name>A0A261Y386_9FUNG</name>
<dbReference type="Gene3D" id="3.30.559.70">
    <property type="entry name" value="Choline/Carnitine o-acyltransferase, domain 2"/>
    <property type="match status" value="1"/>
</dbReference>
<evidence type="ECO:0000256" key="7">
    <source>
        <dbReference type="ARBA" id="ARBA00022832"/>
    </source>
</evidence>
<evidence type="ECO:0000256" key="1">
    <source>
        <dbReference type="ARBA" id="ARBA00004275"/>
    </source>
</evidence>
<keyword evidence="8" id="KW-0809">Transit peptide</keyword>
<keyword evidence="7" id="KW-0276">Fatty acid metabolism</keyword>
<evidence type="ECO:0000313" key="22">
    <source>
        <dbReference type="Proteomes" id="UP000242875"/>
    </source>
</evidence>
<evidence type="ECO:0000256" key="10">
    <source>
        <dbReference type="ARBA" id="ARBA00023128"/>
    </source>
</evidence>
<comment type="similarity">
    <text evidence="3 19">Belongs to the carnitine/choline acetyltransferase family.</text>
</comment>
<proteinExistence type="inferred from homology"/>
<evidence type="ECO:0000256" key="17">
    <source>
        <dbReference type="ARBA" id="ARBA00073438"/>
    </source>
</evidence>
<keyword evidence="6" id="KW-0999">Mitochondrion inner membrane</keyword>
<dbReference type="FunFam" id="3.30.559.70:FF:000007">
    <property type="entry name" value="Carnitine O-acetyltransferase, mitochondrial"/>
    <property type="match status" value="1"/>
</dbReference>
<dbReference type="EC" id="2.3.1.7" evidence="16"/>
<comment type="caution">
    <text evidence="21">The sequence shown here is derived from an EMBL/GenBank/DDBJ whole genome shotgun (WGS) entry which is preliminary data.</text>
</comment>
<keyword evidence="11" id="KW-0472">Membrane</keyword>
<evidence type="ECO:0000313" key="21">
    <source>
        <dbReference type="EMBL" id="OZJ05061.1"/>
    </source>
</evidence>
<dbReference type="InterPro" id="IPR039551">
    <property type="entry name" value="Cho/carn_acyl_trans"/>
</dbReference>
<evidence type="ECO:0000256" key="6">
    <source>
        <dbReference type="ARBA" id="ARBA00022792"/>
    </source>
</evidence>